<name>A0A2T7PEV3_POMCA</name>
<dbReference type="InterPro" id="IPR019019">
    <property type="entry name" value="H-type_lectin_domain"/>
</dbReference>
<feature type="domain" description="H-type lectin" evidence="2">
    <location>
        <begin position="433"/>
        <end position="497"/>
    </location>
</feature>
<organism evidence="3 4">
    <name type="scientific">Pomacea canaliculata</name>
    <name type="common">Golden apple snail</name>
    <dbReference type="NCBI Taxonomy" id="400727"/>
    <lineage>
        <taxon>Eukaryota</taxon>
        <taxon>Metazoa</taxon>
        <taxon>Spiralia</taxon>
        <taxon>Lophotrochozoa</taxon>
        <taxon>Mollusca</taxon>
        <taxon>Gastropoda</taxon>
        <taxon>Caenogastropoda</taxon>
        <taxon>Architaenioglossa</taxon>
        <taxon>Ampullarioidea</taxon>
        <taxon>Ampullariidae</taxon>
        <taxon>Pomacea</taxon>
    </lineage>
</organism>
<keyword evidence="1" id="KW-0175">Coiled coil</keyword>
<keyword evidence="4" id="KW-1185">Reference proteome</keyword>
<comment type="caution">
    <text evidence="3">The sequence shown here is derived from an EMBL/GenBank/DDBJ whole genome shotgun (WGS) entry which is preliminary data.</text>
</comment>
<evidence type="ECO:0000313" key="4">
    <source>
        <dbReference type="Proteomes" id="UP000245119"/>
    </source>
</evidence>
<evidence type="ECO:0000259" key="2">
    <source>
        <dbReference type="Pfam" id="PF09458"/>
    </source>
</evidence>
<evidence type="ECO:0000313" key="3">
    <source>
        <dbReference type="EMBL" id="PVD31940.1"/>
    </source>
</evidence>
<accession>A0A2T7PEV3</accession>
<dbReference type="OrthoDB" id="5419324at2759"/>
<dbReference type="GO" id="GO:0030246">
    <property type="term" value="F:carbohydrate binding"/>
    <property type="evidence" value="ECO:0007669"/>
    <property type="project" value="InterPro"/>
</dbReference>
<dbReference type="AlphaFoldDB" id="A0A2T7PEV3"/>
<gene>
    <name evidence="3" type="ORF">C0Q70_07366</name>
</gene>
<proteinExistence type="predicted"/>
<dbReference type="Gene3D" id="2.60.40.2080">
    <property type="match status" value="1"/>
</dbReference>
<evidence type="ECO:0000256" key="1">
    <source>
        <dbReference type="SAM" id="Coils"/>
    </source>
</evidence>
<protein>
    <recommendedName>
        <fullName evidence="2">H-type lectin domain-containing protein</fullName>
    </recommendedName>
</protein>
<feature type="coiled-coil region" evidence="1">
    <location>
        <begin position="282"/>
        <end position="316"/>
    </location>
</feature>
<feature type="coiled-coil region" evidence="1">
    <location>
        <begin position="127"/>
        <end position="161"/>
    </location>
</feature>
<reference evidence="3 4" key="1">
    <citation type="submission" date="2018-04" db="EMBL/GenBank/DDBJ databases">
        <title>The genome of golden apple snail Pomacea canaliculata provides insight into stress tolerance and invasive adaptation.</title>
        <authorList>
            <person name="Liu C."/>
            <person name="Liu B."/>
            <person name="Ren Y."/>
            <person name="Zhang Y."/>
            <person name="Wang H."/>
            <person name="Li S."/>
            <person name="Jiang F."/>
            <person name="Yin L."/>
            <person name="Zhang G."/>
            <person name="Qian W."/>
            <person name="Fan W."/>
        </authorList>
    </citation>
    <scope>NUCLEOTIDE SEQUENCE [LARGE SCALE GENOMIC DNA]</scope>
    <source>
        <strain evidence="3">SZHN2017</strain>
        <tissue evidence="3">Muscle</tissue>
    </source>
</reference>
<dbReference type="EMBL" id="PZQS01000004">
    <property type="protein sequence ID" value="PVD31940.1"/>
    <property type="molecule type" value="Genomic_DNA"/>
</dbReference>
<dbReference type="GO" id="GO:0007155">
    <property type="term" value="P:cell adhesion"/>
    <property type="evidence" value="ECO:0007669"/>
    <property type="project" value="InterPro"/>
</dbReference>
<dbReference type="SUPFAM" id="SSF141086">
    <property type="entry name" value="Agglutinin HPA-like"/>
    <property type="match status" value="1"/>
</dbReference>
<dbReference type="InterPro" id="IPR037221">
    <property type="entry name" value="H-type_lectin_dom_sf"/>
</dbReference>
<dbReference type="Pfam" id="PF09458">
    <property type="entry name" value="H_lectin"/>
    <property type="match status" value="1"/>
</dbReference>
<dbReference type="Proteomes" id="UP000245119">
    <property type="component" value="Linkage Group LG4"/>
</dbReference>
<sequence>MSNKTFHTHTCTLFSQDPAGRALSSDGFKDEYFYLDVPADTADSGDYCCQLDCRAPDFCCLDDQSPLRSCATVHVQTNKKVEVVTKESVSLEAFSQLQQQVLDLARSQQESHDGGCRQSAVTAIAHLAELQAKSDAYLNTVKSFEKELERSLENVKNISAEDRVKLQIETNQMLQNVQLQLDYNISKAMETCNDFQQQLRVEDMKLELNQTTLSTSVEALEQRLDKDFLEMSKSSAKMQNNLETNMKSMQSLEAQMNNFSKVADKRFVQLEAERTNRTANLQQAITKDVSKLEETLSALERKLSAMEETFEKKMVQQISDMKISFTQYQQTTAQELTDVRGRTDTRLSQLERRLSTSENTINSHVTSSSQSHTSLVSELAAFVRKTNAVTESLKNQLTTMNNQLTAKRCESGVKHFSPHDQPSDGSLWRTKTDHVDFTRPFTTKPTVAIGITSLDVSNWSNLRIQVRVGTISTSGFDVHASEWSDTYTYSVAAVWMACNV</sequence>